<dbReference type="SUPFAM" id="SSF53613">
    <property type="entry name" value="Ribokinase-like"/>
    <property type="match status" value="1"/>
</dbReference>
<name>A0A060HKJ0_9ARCH</name>
<evidence type="ECO:0000259" key="4">
    <source>
        <dbReference type="Pfam" id="PF00294"/>
    </source>
</evidence>
<evidence type="ECO:0000256" key="2">
    <source>
        <dbReference type="ARBA" id="ARBA00022679"/>
    </source>
</evidence>
<feature type="domain" description="Carbohydrate kinase PfkB" evidence="4">
    <location>
        <begin position="15"/>
        <end position="277"/>
    </location>
</feature>
<dbReference type="PROSITE" id="PS00584">
    <property type="entry name" value="PFKB_KINASES_2"/>
    <property type="match status" value="1"/>
</dbReference>
<evidence type="ECO:0000313" key="5">
    <source>
        <dbReference type="EMBL" id="AIC15988.1"/>
    </source>
</evidence>
<dbReference type="Pfam" id="PF00294">
    <property type="entry name" value="PfkB"/>
    <property type="match status" value="1"/>
</dbReference>
<dbReference type="InterPro" id="IPR002173">
    <property type="entry name" value="Carboh/pur_kinase_PfkB_CS"/>
</dbReference>
<evidence type="ECO:0000313" key="6">
    <source>
        <dbReference type="Proteomes" id="UP000027093"/>
    </source>
</evidence>
<dbReference type="RefSeq" id="WP_075054864.1">
    <property type="nucleotide sequence ID" value="NZ_CP007536.1"/>
</dbReference>
<keyword evidence="6" id="KW-1185">Reference proteome</keyword>
<organism evidence="5 6">
    <name type="scientific">Nitrososphaera viennensis EN76</name>
    <dbReference type="NCBI Taxonomy" id="926571"/>
    <lineage>
        <taxon>Archaea</taxon>
        <taxon>Nitrososphaerota</taxon>
        <taxon>Nitrososphaeria</taxon>
        <taxon>Nitrososphaerales</taxon>
        <taxon>Nitrososphaeraceae</taxon>
        <taxon>Nitrososphaera</taxon>
    </lineage>
</organism>
<dbReference type="InterPro" id="IPR011611">
    <property type="entry name" value="PfkB_dom"/>
</dbReference>
<dbReference type="Gene3D" id="3.40.1190.20">
    <property type="match status" value="1"/>
</dbReference>
<dbReference type="STRING" id="926571.NVIE_017270"/>
<reference evidence="5 6" key="1">
    <citation type="journal article" date="2014" name="Int. J. Syst. Evol. Microbiol.">
        <title>Nitrososphaera viennensis gen. nov., sp. nov., an aerobic and mesophilic, ammonia-oxidizing archaeon from soil and a member of the archaeal phylum Thaumarchaeota.</title>
        <authorList>
            <person name="Stieglmeier M."/>
            <person name="Klingl A."/>
            <person name="Alves R.J."/>
            <person name="Rittmann S.K."/>
            <person name="Melcher M."/>
            <person name="Leisch N."/>
            <person name="Schleper C."/>
        </authorList>
    </citation>
    <scope>NUCLEOTIDE SEQUENCE [LARGE SCALE GENOMIC DNA]</scope>
    <source>
        <strain evidence="5">EN76</strain>
    </source>
</reference>
<keyword evidence="3 5" id="KW-0418">Kinase</keyword>
<dbReference type="PANTHER" id="PTHR10584:SF166">
    <property type="entry name" value="RIBOKINASE"/>
    <property type="match status" value="1"/>
</dbReference>
<accession>A0A060HKJ0</accession>
<evidence type="ECO:0000256" key="3">
    <source>
        <dbReference type="ARBA" id="ARBA00022777"/>
    </source>
</evidence>
<dbReference type="PANTHER" id="PTHR10584">
    <property type="entry name" value="SUGAR KINASE"/>
    <property type="match status" value="1"/>
</dbReference>
<dbReference type="GO" id="GO:0005829">
    <property type="term" value="C:cytosol"/>
    <property type="evidence" value="ECO:0007669"/>
    <property type="project" value="TreeGrafter"/>
</dbReference>
<comment type="similarity">
    <text evidence="1">Belongs to the carbohydrate kinase PfkB family.</text>
</comment>
<dbReference type="Proteomes" id="UP000027093">
    <property type="component" value="Chromosome"/>
</dbReference>
<dbReference type="GO" id="GO:0016301">
    <property type="term" value="F:kinase activity"/>
    <property type="evidence" value="ECO:0007669"/>
    <property type="project" value="UniProtKB-KW"/>
</dbReference>
<dbReference type="OrthoDB" id="26949at2157"/>
<keyword evidence="2" id="KW-0808">Transferase</keyword>
<sequence length="300" mass="33464">MLTVFGTMALDTTRTPFRVEERILGGAATFASLSAGMFARTGMVAAIGEDMPLANIEAVRSKGVDTKGIVTVRGGKCFHYDSEFDYNLSSRTTLKTELNVIADFDPVIPEEYVKSEYVYLANNDPRQNMKILRHFEKPKLVVCDTIEYWIQTARDDVVKMIGKTDGVVINDSEARLLCNEVNIAKCARQIMSFGPRFAIIKKGEHGAVLFTREGEVFPAAAFFLDEISDPTGAGDSFAGGFLGHIARKDKIDFRTMKEAVIYGNVMGSFAVEDFGVRRLLAITKDDVEERYEKYRNLVQF</sequence>
<evidence type="ECO:0000256" key="1">
    <source>
        <dbReference type="ARBA" id="ARBA00010688"/>
    </source>
</evidence>
<dbReference type="HOGENOM" id="CLU_065902_2_1_2"/>
<dbReference type="InterPro" id="IPR029056">
    <property type="entry name" value="Ribokinase-like"/>
</dbReference>
<dbReference type="KEGG" id="nvn:NVIE_017270"/>
<dbReference type="AlphaFoldDB" id="A0A060HKJ0"/>
<dbReference type="EMBL" id="CP007536">
    <property type="protein sequence ID" value="AIC15988.1"/>
    <property type="molecule type" value="Genomic_DNA"/>
</dbReference>
<protein>
    <submittedName>
        <fullName evidence="5">PfkB family carbohydrate kinase</fullName>
    </submittedName>
</protein>
<proteinExistence type="inferred from homology"/>
<dbReference type="GeneID" id="74946994"/>
<gene>
    <name evidence="5" type="ORF">NVIE_017270</name>
</gene>